<dbReference type="InterPro" id="IPR043519">
    <property type="entry name" value="NT_sf"/>
</dbReference>
<gene>
    <name evidence="1" type="ORF">LZC94_06080</name>
</gene>
<dbReference type="SUPFAM" id="SSF81301">
    <property type="entry name" value="Nucleotidyltransferase"/>
    <property type="match status" value="1"/>
</dbReference>
<keyword evidence="2" id="KW-1185">Reference proteome</keyword>
<name>A0ABZ2M456_9BACT</name>
<evidence type="ECO:0008006" key="3">
    <source>
        <dbReference type="Google" id="ProtNLM"/>
    </source>
</evidence>
<evidence type="ECO:0000313" key="1">
    <source>
        <dbReference type="EMBL" id="WXB16843.1"/>
    </source>
</evidence>
<reference evidence="1 2" key="1">
    <citation type="submission" date="2021-12" db="EMBL/GenBank/DDBJ databases">
        <title>Discovery of the Pendulisporaceae a myxobacterial family with distinct sporulation behavior and unique specialized metabolism.</title>
        <authorList>
            <person name="Garcia R."/>
            <person name="Popoff A."/>
            <person name="Bader C.D."/>
            <person name="Loehr J."/>
            <person name="Walesch S."/>
            <person name="Walt C."/>
            <person name="Boldt J."/>
            <person name="Bunk B."/>
            <person name="Haeckl F.J.F.P.J."/>
            <person name="Gunesch A.P."/>
            <person name="Birkelbach J."/>
            <person name="Nuebel U."/>
            <person name="Pietschmann T."/>
            <person name="Bach T."/>
            <person name="Mueller R."/>
        </authorList>
    </citation>
    <scope>NUCLEOTIDE SEQUENCE [LARGE SCALE GENOMIC DNA]</scope>
    <source>
        <strain evidence="1 2">MSr11954</strain>
    </source>
</reference>
<dbReference type="EMBL" id="CP089984">
    <property type="protein sequence ID" value="WXB16843.1"/>
    <property type="molecule type" value="Genomic_DNA"/>
</dbReference>
<sequence length="183" mass="20500">MTDAATFLALVVGALDAAAIPYMLAGSFASSHHGAPRTTQDIDLVIDPTWASLDRFLASLSSDQVYVDPDVARDEFRRRGQFNVISGKTMWKVDVIFRKARGFSHEELARRVPAKVLGLQVYVASAEDTVLAKLEWAKLGESERQLRDVRGILDVQGEALDVVYIERWLDELGVRELWNRVRA</sequence>
<protein>
    <recommendedName>
        <fullName evidence="3">Nucleotidyltransferase</fullName>
    </recommendedName>
</protein>
<dbReference type="RefSeq" id="WP_394826471.1">
    <property type="nucleotide sequence ID" value="NZ_CP089984.1"/>
</dbReference>
<evidence type="ECO:0000313" key="2">
    <source>
        <dbReference type="Proteomes" id="UP001370348"/>
    </source>
</evidence>
<dbReference type="Gene3D" id="3.30.460.40">
    <property type="match status" value="1"/>
</dbReference>
<dbReference type="Proteomes" id="UP001370348">
    <property type="component" value="Chromosome"/>
</dbReference>
<accession>A0ABZ2M456</accession>
<proteinExistence type="predicted"/>
<organism evidence="1 2">
    <name type="scientific">Pendulispora albinea</name>
    <dbReference type="NCBI Taxonomy" id="2741071"/>
    <lineage>
        <taxon>Bacteria</taxon>
        <taxon>Pseudomonadati</taxon>
        <taxon>Myxococcota</taxon>
        <taxon>Myxococcia</taxon>
        <taxon>Myxococcales</taxon>
        <taxon>Sorangiineae</taxon>
        <taxon>Pendulisporaceae</taxon>
        <taxon>Pendulispora</taxon>
    </lineage>
</organism>